<feature type="region of interest" description="Disordered" evidence="1">
    <location>
        <begin position="88"/>
        <end position="111"/>
    </location>
</feature>
<dbReference type="Proteomes" id="UP001152797">
    <property type="component" value="Unassembled WGS sequence"/>
</dbReference>
<proteinExistence type="predicted"/>
<comment type="caution">
    <text evidence="2">The sequence shown here is derived from an EMBL/GenBank/DDBJ whole genome shotgun (WGS) entry which is preliminary data.</text>
</comment>
<protein>
    <submittedName>
        <fullName evidence="2">Uncharacterized protein</fullName>
    </submittedName>
</protein>
<dbReference type="AlphaFoldDB" id="A0A9P1BMA4"/>
<feature type="compositionally biased region" description="Basic and acidic residues" evidence="1">
    <location>
        <begin position="144"/>
        <end position="173"/>
    </location>
</feature>
<evidence type="ECO:0000256" key="1">
    <source>
        <dbReference type="SAM" id="MobiDB-lite"/>
    </source>
</evidence>
<feature type="region of interest" description="Disordered" evidence="1">
    <location>
        <begin position="141"/>
        <end position="173"/>
    </location>
</feature>
<name>A0A9P1BMA4_9DINO</name>
<sequence>MANGAIPSRSTAEARKRHRGQLVQWDASSKTGYVQLEKPYLDVDVAELWAHDLRKYRTKLEEGQYLNFVIGIEPQAHAVPCLRCGDAVPSRSRSPRRTGGAQAEPDAHDDKIQFEEDDDADSQIGGLDLGNENASEDEQCFAAEDAKSEASDEPERLQREADDQRLEELNRPGARYREDRPRRVLLDWTPRTGRICDWNADATEGWIEPDELIAGPRGRPRQQRVWFSDSDLSSAFDPFHPDFDIEKLACKFLLYEAQGEMCAAFVTLTDEGCLAPQRKLPPLQVLAPESPSPKNESPDGPEEPEGFEETDEEVPGYEEEVDPPAAEPAREGQQNARAFLQREVPEAVRVFEDAETTWSVSEMGKRMTKYFVGGLSAAAEKRSDWRSSGKRFLEKGIRSFTNACGSRKWFNDAEEVLKPLLAHATWEVVQDCENAYEATEELTRELVDEAYLDMWEYQNFDVAVQDAVRRSFKDLSGQMQQKVMQALARTHQGAEKESAVEGNLLRQIEVFTETWVNQSMDRACTMINSELLDEETVVQLFRFLLHPEFSKTYSCVPASLRKNGRPPRGWKFLRPCVQEMLRRWADAQGVAPNRGERRTSRSPGRPFVRKRQMPSQLRER</sequence>
<dbReference type="EMBL" id="CAMXCT010000234">
    <property type="protein sequence ID" value="CAI3975943.1"/>
    <property type="molecule type" value="Genomic_DNA"/>
</dbReference>
<reference evidence="2" key="1">
    <citation type="submission" date="2022-10" db="EMBL/GenBank/DDBJ databases">
        <authorList>
            <person name="Chen Y."/>
            <person name="Dougan E. K."/>
            <person name="Chan C."/>
            <person name="Rhodes N."/>
            <person name="Thang M."/>
        </authorList>
    </citation>
    <scope>NUCLEOTIDE SEQUENCE</scope>
</reference>
<evidence type="ECO:0000313" key="3">
    <source>
        <dbReference type="EMBL" id="CAL1129318.1"/>
    </source>
</evidence>
<dbReference type="EMBL" id="CAMXCT020000234">
    <property type="protein sequence ID" value="CAL1129318.1"/>
    <property type="molecule type" value="Genomic_DNA"/>
</dbReference>
<keyword evidence="4" id="KW-1185">Reference proteome</keyword>
<feature type="region of interest" description="Disordered" evidence="1">
    <location>
        <begin position="1"/>
        <end position="21"/>
    </location>
</feature>
<organism evidence="2">
    <name type="scientific">Cladocopium goreaui</name>
    <dbReference type="NCBI Taxonomy" id="2562237"/>
    <lineage>
        <taxon>Eukaryota</taxon>
        <taxon>Sar</taxon>
        <taxon>Alveolata</taxon>
        <taxon>Dinophyceae</taxon>
        <taxon>Suessiales</taxon>
        <taxon>Symbiodiniaceae</taxon>
        <taxon>Cladocopium</taxon>
    </lineage>
</organism>
<dbReference type="EMBL" id="CAMXCT030000234">
    <property type="protein sequence ID" value="CAL4763255.1"/>
    <property type="molecule type" value="Genomic_DNA"/>
</dbReference>
<gene>
    <name evidence="2" type="ORF">C1SCF055_LOCUS4211</name>
</gene>
<feature type="region of interest" description="Disordered" evidence="1">
    <location>
        <begin position="588"/>
        <end position="620"/>
    </location>
</feature>
<evidence type="ECO:0000313" key="4">
    <source>
        <dbReference type="Proteomes" id="UP001152797"/>
    </source>
</evidence>
<evidence type="ECO:0000313" key="2">
    <source>
        <dbReference type="EMBL" id="CAI3975943.1"/>
    </source>
</evidence>
<feature type="region of interest" description="Disordered" evidence="1">
    <location>
        <begin position="283"/>
        <end position="335"/>
    </location>
</feature>
<accession>A0A9P1BMA4</accession>
<feature type="compositionally biased region" description="Acidic residues" evidence="1">
    <location>
        <begin position="299"/>
        <end position="322"/>
    </location>
</feature>
<reference evidence="3" key="2">
    <citation type="submission" date="2024-04" db="EMBL/GenBank/DDBJ databases">
        <authorList>
            <person name="Chen Y."/>
            <person name="Shah S."/>
            <person name="Dougan E. K."/>
            <person name="Thang M."/>
            <person name="Chan C."/>
        </authorList>
    </citation>
    <scope>NUCLEOTIDE SEQUENCE [LARGE SCALE GENOMIC DNA]</scope>
</reference>